<reference evidence="5" key="1">
    <citation type="submission" date="2009-07" db="EMBL/GenBank/DDBJ databases">
        <title>Complete genome sequence of Zobellia galactanivorans Dsij.</title>
        <authorList>
            <consortium name="Genoscope - CEA"/>
        </authorList>
    </citation>
    <scope>NUCLEOTIDE SEQUENCE [LARGE SCALE GENOMIC DNA]</scope>
    <source>
        <strain evidence="5">DSM 12802 / CCUG 47099 / CIP 106680 / NCIMB 13871 / Dsij</strain>
    </source>
</reference>
<organism evidence="4 5">
    <name type="scientific">Zobellia galactanivorans (strain DSM 12802 / CCUG 47099 / CIP 106680 / NCIMB 13871 / Dsij)</name>
    <dbReference type="NCBI Taxonomy" id="63186"/>
    <lineage>
        <taxon>Bacteria</taxon>
        <taxon>Pseudomonadati</taxon>
        <taxon>Bacteroidota</taxon>
        <taxon>Flavobacteriia</taxon>
        <taxon>Flavobacteriales</taxon>
        <taxon>Flavobacteriaceae</taxon>
        <taxon>Zobellia</taxon>
    </lineage>
</organism>
<dbReference type="PANTHER" id="PTHR34216">
    <property type="match status" value="1"/>
</dbReference>
<dbReference type="RefSeq" id="WP_013994953.1">
    <property type="nucleotide sequence ID" value="NC_015844.1"/>
</dbReference>
<dbReference type="Pfam" id="PF01522">
    <property type="entry name" value="Polysacc_deac_1"/>
    <property type="match status" value="1"/>
</dbReference>
<keyword evidence="1 2" id="KW-0732">Signal</keyword>
<proteinExistence type="predicted"/>
<dbReference type="PATRIC" id="fig|63186.3.peg.3538"/>
<dbReference type="InterPro" id="IPR051398">
    <property type="entry name" value="Polysacch_Deacetylase"/>
</dbReference>
<protein>
    <submittedName>
        <fullName evidence="4">Carbohydrate esterase, family CE4</fullName>
        <ecNumber evidence="4">3.1.1.-</ecNumber>
    </submittedName>
</protein>
<dbReference type="PROSITE" id="PS51677">
    <property type="entry name" value="NODB"/>
    <property type="match status" value="1"/>
</dbReference>
<feature type="domain" description="NodB homology" evidence="3">
    <location>
        <begin position="31"/>
        <end position="249"/>
    </location>
</feature>
<dbReference type="Gene3D" id="3.20.20.370">
    <property type="entry name" value="Glycoside hydrolase/deacetylase"/>
    <property type="match status" value="1"/>
</dbReference>
<dbReference type="GO" id="GO:0005975">
    <property type="term" value="P:carbohydrate metabolic process"/>
    <property type="evidence" value="ECO:0007669"/>
    <property type="project" value="InterPro"/>
</dbReference>
<reference evidence="4 5" key="2">
    <citation type="journal article" date="2012" name="Environ. Microbiol.">
        <title>Characterization of the first alginolytic operons in a marine bacterium: from their emergence in marine Flavobacteriia to their independent transfers to marine Proteobacteria and human gut Bacteroides.</title>
        <authorList>
            <person name="Thomas F."/>
            <person name="Barbeyron T."/>
            <person name="Tonon T."/>
            <person name="Genicot S."/>
            <person name="Czjzek M."/>
            <person name="Michel G."/>
        </authorList>
    </citation>
    <scope>NUCLEOTIDE SEQUENCE [LARGE SCALE GENOMIC DNA]</scope>
    <source>
        <strain evidence="5">DSM 12802 / CCUG 47099 / CIP 106680 / NCIMB 13871 / Dsij</strain>
    </source>
</reference>
<name>G0L1M5_ZOBGA</name>
<dbReference type="PANTHER" id="PTHR34216:SF11">
    <property type="entry name" value="CHITOOLIGOSACCHARIDE DEACETYLASE"/>
    <property type="match status" value="1"/>
</dbReference>
<sequence length="274" mass="30917">MHFKLLLSLLITIGFQSLVAQENKLWNTKKCAVVLTYDDALNEHLDNVIPALDEHGLRATFYLIGESETLNKRLDEWRSAAQNGHELGNHSLTHPCINKPGRKKPLSPEKDLANFTLDRVVNEIKITNTLLHSIDGKTERTFAYPCGHMKIDSVLFFPYLKGEFIAARGVKRNMMTAGQIDLDDINCFGMKGHTGQEMKQLVDQAIESNTLLVFLFHGVGGGSPLNVSVEAHQELIAYLREKQDEIWIAPLVEVAKYIKTRTPQNKPKTIEKNK</sequence>
<evidence type="ECO:0000256" key="1">
    <source>
        <dbReference type="ARBA" id="ARBA00022729"/>
    </source>
</evidence>
<dbReference type="SUPFAM" id="SSF88713">
    <property type="entry name" value="Glycoside hydrolase/deacetylase"/>
    <property type="match status" value="1"/>
</dbReference>
<dbReference type="HOGENOM" id="CLU_1025623_0_0_10"/>
<dbReference type="InterPro" id="IPR011330">
    <property type="entry name" value="Glyco_hydro/deAcase_b/a-brl"/>
</dbReference>
<dbReference type="KEGG" id="zga:ZOBELLIA_3625"/>
<accession>G0L1M5</accession>
<feature type="chain" id="PRO_5003402133" evidence="2">
    <location>
        <begin position="21"/>
        <end position="274"/>
    </location>
</feature>
<evidence type="ECO:0000259" key="3">
    <source>
        <dbReference type="PROSITE" id="PS51677"/>
    </source>
</evidence>
<feature type="signal peptide" evidence="2">
    <location>
        <begin position="1"/>
        <end position="20"/>
    </location>
</feature>
<keyword evidence="4" id="KW-0378">Hydrolase</keyword>
<dbReference type="EMBL" id="FP476056">
    <property type="protein sequence ID" value="CAZ97763.1"/>
    <property type="molecule type" value="Genomic_DNA"/>
</dbReference>
<evidence type="ECO:0000313" key="4">
    <source>
        <dbReference type="EMBL" id="CAZ97763.1"/>
    </source>
</evidence>
<keyword evidence="5" id="KW-1185">Reference proteome</keyword>
<gene>
    <name evidence="4" type="ordered locus">zobellia_3625</name>
</gene>
<dbReference type="Proteomes" id="UP000008898">
    <property type="component" value="Chromosome"/>
</dbReference>
<dbReference type="STRING" id="63186.ZOBELLIA_3625"/>
<evidence type="ECO:0000313" key="5">
    <source>
        <dbReference type="Proteomes" id="UP000008898"/>
    </source>
</evidence>
<dbReference type="CDD" id="cd10967">
    <property type="entry name" value="CE4_GLA_like_6s"/>
    <property type="match status" value="1"/>
</dbReference>
<dbReference type="OrthoDB" id="9806342at2"/>
<dbReference type="AlphaFoldDB" id="G0L1M5"/>
<dbReference type="InterPro" id="IPR002509">
    <property type="entry name" value="NODB_dom"/>
</dbReference>
<dbReference type="EC" id="3.1.1.-" evidence="4"/>
<evidence type="ECO:0000256" key="2">
    <source>
        <dbReference type="SAM" id="SignalP"/>
    </source>
</evidence>
<dbReference type="GO" id="GO:0016810">
    <property type="term" value="F:hydrolase activity, acting on carbon-nitrogen (but not peptide) bonds"/>
    <property type="evidence" value="ECO:0007669"/>
    <property type="project" value="InterPro"/>
</dbReference>